<accession>A0A379X0V9</accession>
<dbReference type="Proteomes" id="UP000254712">
    <property type="component" value="Unassembled WGS sequence"/>
</dbReference>
<proteinExistence type="predicted"/>
<dbReference type="EMBL" id="UGXT01000002">
    <property type="protein sequence ID" value="SUH39995.1"/>
    <property type="molecule type" value="Genomic_DNA"/>
</dbReference>
<dbReference type="CDD" id="cd14797">
    <property type="entry name" value="DUF302"/>
    <property type="match status" value="1"/>
</dbReference>
<protein>
    <submittedName>
        <fullName evidence="1">Domain of uncharacterized function superfamily</fullName>
    </submittedName>
</protein>
<gene>
    <name evidence="1" type="primary">SBOV45921</name>
    <name evidence="1" type="ORF">NCTC8261_06373</name>
</gene>
<dbReference type="InterPro" id="IPR035923">
    <property type="entry name" value="TT1751-like_sf"/>
</dbReference>
<dbReference type="InterPro" id="IPR005180">
    <property type="entry name" value="DUF302"/>
</dbReference>
<dbReference type="Gene3D" id="3.30.310.70">
    <property type="entry name" value="TT1751-like domain"/>
    <property type="match status" value="1"/>
</dbReference>
<name>A0A379X0V9_SALET</name>
<evidence type="ECO:0000313" key="2">
    <source>
        <dbReference type="Proteomes" id="UP000254712"/>
    </source>
</evidence>
<sequence length="87" mass="10073">MVKTYSAYDYLQTRARLMHAVADHGLVLFGEFDHARAAQNVNLKMPPTTVLVFGILKAERLSCWRIPNWRWIYRFGCSLASKPMGER</sequence>
<dbReference type="AlphaFoldDB" id="A0A379X0V9"/>
<evidence type="ECO:0000313" key="1">
    <source>
        <dbReference type="EMBL" id="SUH39995.1"/>
    </source>
</evidence>
<dbReference type="SUPFAM" id="SSF103247">
    <property type="entry name" value="TT1751-like"/>
    <property type="match status" value="1"/>
</dbReference>
<reference evidence="1 2" key="1">
    <citation type="submission" date="2018-06" db="EMBL/GenBank/DDBJ databases">
        <authorList>
            <consortium name="Pathogen Informatics"/>
            <person name="Doyle S."/>
        </authorList>
    </citation>
    <scope>NUCLEOTIDE SEQUENCE [LARGE SCALE GENOMIC DNA]</scope>
    <source>
        <strain evidence="1 2">NCTC8261</strain>
    </source>
</reference>
<organism evidence="1 2">
    <name type="scientific">Salmonella enterica I</name>
    <dbReference type="NCBI Taxonomy" id="59201"/>
    <lineage>
        <taxon>Bacteria</taxon>
        <taxon>Pseudomonadati</taxon>
        <taxon>Pseudomonadota</taxon>
        <taxon>Gammaproteobacteria</taxon>
        <taxon>Enterobacterales</taxon>
        <taxon>Enterobacteriaceae</taxon>
        <taxon>Salmonella</taxon>
    </lineage>
</organism>